<dbReference type="PROSITE" id="PS51411">
    <property type="entry name" value="PSP1_C"/>
    <property type="match status" value="1"/>
</dbReference>
<dbReference type="NCBIfam" id="NF041131">
    <property type="entry name" value="RicT_YaaT_fam"/>
    <property type="match status" value="1"/>
</dbReference>
<dbReference type="InterPro" id="IPR007557">
    <property type="entry name" value="PSP1_C"/>
</dbReference>
<dbReference type="PANTHER" id="PTHR43830:SF3">
    <property type="entry name" value="PROTEIN PSP1"/>
    <property type="match status" value="1"/>
</dbReference>
<evidence type="ECO:0000313" key="2">
    <source>
        <dbReference type="EMBL" id="UVI30962.1"/>
    </source>
</evidence>
<dbReference type="EMBL" id="CP091430">
    <property type="protein sequence ID" value="UVI30962.1"/>
    <property type="molecule type" value="Genomic_DNA"/>
</dbReference>
<name>A0ABY5SAL9_9BACL</name>
<accession>A0ABY5SAL9</accession>
<evidence type="ECO:0000259" key="1">
    <source>
        <dbReference type="PROSITE" id="PS51411"/>
    </source>
</evidence>
<dbReference type="Pfam" id="PF04468">
    <property type="entry name" value="PSP1"/>
    <property type="match status" value="1"/>
</dbReference>
<sequence length="267" mass="30143">MYNVVGVRFKKVGKMYYFDPADLRLTKDQYAIVETARGIEYGKVVVGQKQVDESDIVLPLKKVIRIANEADAKVVEENERLAKQAYTTCLKKIRNHQLKMKLVDVEYMFARNKIIFYFTAEGRVDFRELVKDLASVFRTRIELYQLGVRDEAKLLGGIGPCGRVLCCSSWLGDFEPVSIKMAKDQNLSLNPTKISGLCGRLMCCLKYEHDNYEKVRVELPTVGKIVITSLGEGKVTGINAGSKTVFVQLLDIGSKPNEFPMDDVIVK</sequence>
<gene>
    <name evidence="2" type="ORF">L1F29_03600</name>
</gene>
<dbReference type="RefSeq" id="WP_258387025.1">
    <property type="nucleotide sequence ID" value="NZ_CP091430.1"/>
</dbReference>
<keyword evidence="3" id="KW-1185">Reference proteome</keyword>
<protein>
    <submittedName>
        <fullName evidence="2">Stage 0 sporulation family protein</fullName>
    </submittedName>
</protein>
<dbReference type="PANTHER" id="PTHR43830">
    <property type="entry name" value="PROTEIN PSP1"/>
    <property type="match status" value="1"/>
</dbReference>
<dbReference type="Proteomes" id="UP001057877">
    <property type="component" value="Chromosome"/>
</dbReference>
<dbReference type="InterPro" id="IPR047767">
    <property type="entry name" value="PSP1-like"/>
</dbReference>
<feature type="domain" description="PSP1 C-terminal" evidence="1">
    <location>
        <begin position="61"/>
        <end position="146"/>
    </location>
</feature>
<evidence type="ECO:0000313" key="3">
    <source>
        <dbReference type="Proteomes" id="UP001057877"/>
    </source>
</evidence>
<proteinExistence type="predicted"/>
<organism evidence="2 3">
    <name type="scientific">Paenibacillus spongiae</name>
    <dbReference type="NCBI Taxonomy" id="2909671"/>
    <lineage>
        <taxon>Bacteria</taxon>
        <taxon>Bacillati</taxon>
        <taxon>Bacillota</taxon>
        <taxon>Bacilli</taxon>
        <taxon>Bacillales</taxon>
        <taxon>Paenibacillaceae</taxon>
        <taxon>Paenibacillus</taxon>
    </lineage>
</organism>
<reference evidence="2" key="1">
    <citation type="submission" date="2022-01" db="EMBL/GenBank/DDBJ databases">
        <title>Paenibacillus spongiae sp. nov., isolated from marine sponge.</title>
        <authorList>
            <person name="Li Z."/>
            <person name="Zhang M."/>
        </authorList>
    </citation>
    <scope>NUCLEOTIDE SEQUENCE</scope>
    <source>
        <strain evidence="2">PHS-Z3</strain>
    </source>
</reference>